<accession>A0ACC8X9B2</accession>
<organism evidence="1 2">
    <name type="scientific">Candidatus Epulonipiscium fishelsonii</name>
    <dbReference type="NCBI Taxonomy" id="77094"/>
    <lineage>
        <taxon>Bacteria</taxon>
        <taxon>Bacillati</taxon>
        <taxon>Bacillota</taxon>
        <taxon>Clostridia</taxon>
        <taxon>Lachnospirales</taxon>
        <taxon>Lachnospiraceae</taxon>
        <taxon>Candidatus Epulonipiscium</taxon>
    </lineage>
</organism>
<dbReference type="EMBL" id="LJHD01000283">
    <property type="protein sequence ID" value="ONI38712.1"/>
    <property type="molecule type" value="Genomic_DNA"/>
</dbReference>
<protein>
    <submittedName>
        <fullName evidence="1">Uncharacterized protein</fullName>
    </submittedName>
</protein>
<reference evidence="1" key="1">
    <citation type="submission" date="2016-08" db="EMBL/GenBank/DDBJ databases">
        <authorList>
            <person name="Ngugi D.K."/>
            <person name="Miyake S."/>
            <person name="Stingl U."/>
        </authorList>
    </citation>
    <scope>NUCLEOTIDE SEQUENCE</scope>
    <source>
        <strain evidence="1">SCG-D08WGA-EpuloA1</strain>
    </source>
</reference>
<keyword evidence="2" id="KW-1185">Reference proteome</keyword>
<proteinExistence type="predicted"/>
<evidence type="ECO:0000313" key="2">
    <source>
        <dbReference type="Proteomes" id="UP000188637"/>
    </source>
</evidence>
<gene>
    <name evidence="1" type="ORF">AN640_02295</name>
</gene>
<evidence type="ECO:0000313" key="1">
    <source>
        <dbReference type="EMBL" id="ONI38712.1"/>
    </source>
</evidence>
<name>A0ACC8X9B2_9FIRM</name>
<sequence length="708" mass="78973">MKRVNNTNLVKRLTITIGGVVTLILLSLIFIVIAQVYSSSVKDTHVTFETKAELNANKVQEVISVVDSVAKNLQSYIKKNFNNLKLVLDRTNGLNSKVKFSMVYGTLIDESKIEIESYILNTAWAALETNKNIGVLAVYLEPYVFDSTLFTYGVEVSQENLKSKTITPIFSYDKYAHEEFYLIPQQTLKPHTTNPIIDENGNIAYYISYPIIHKDEFKGVIVTNILSSSFDDIIPENTTYSTLFSSIFNQNWDTIYDSVHPELINTNISEIIVPKDMAKWQKLGEQKEPFYVKTQSIDGKKYERYLYPIGVTDTTWWAHISVESKEFYSKIWTLIMLISSVSIVSLLILIFVTRHVLTKALKPLNQVVSAATQISHGNLDISLNLPYQDEIGVLGQEFKNTSHSLKEIIFDIEQVLDQMAQGDFTATRNIKANYTGAFHPIKISLIQISEKLSETLSNIISVSKKVSRGAENIAKGSIELANGTIEQSAIVQNFKGITEEIEQGINITVNQAKETSKISIEAKQKASHGTAEMENMLLSMSEINKSSQIISDVLKTVSDISTQTNLLALNASIEAARAGENGKGFAVVADEIRNLAIRSNETVQEIEKILKKSMSDISKGQDMANNTALSLQAIVATIEKTTLVSEELLKTSNSQKYTLENLVSGTNQISALIQTNTSTSQEAAAISEELAKQAEYLFNLIHYFKILK</sequence>
<comment type="caution">
    <text evidence="1">The sequence shown here is derived from an EMBL/GenBank/DDBJ whole genome shotgun (WGS) entry which is preliminary data.</text>
</comment>
<dbReference type="Proteomes" id="UP000188637">
    <property type="component" value="Unassembled WGS sequence"/>
</dbReference>